<proteinExistence type="predicted"/>
<reference evidence="1 2" key="1">
    <citation type="submission" date="2020-08" db="EMBL/GenBank/DDBJ databases">
        <title>Phenotypic and transcriptomic analysis of seven clinical Stenotrophomonas maltophilia isolates identify a small set of shared and commonly regulated genes involved in biofilm lifestyle.</title>
        <authorList>
            <person name="Alio I."/>
            <person name="Gudzuhn M."/>
            <person name="Streit W."/>
        </authorList>
    </citation>
    <scope>NUCLEOTIDE SEQUENCE [LARGE SCALE GENOMIC DNA]</scope>
    <source>
        <strain evidence="1 2">UHH_SKK55</strain>
    </source>
</reference>
<evidence type="ECO:0000313" key="1">
    <source>
        <dbReference type="EMBL" id="QNG76022.1"/>
    </source>
</evidence>
<dbReference type="AlphaFoldDB" id="A0AAX1I7N0"/>
<accession>A0AAX1I7N0</accession>
<gene>
    <name evidence="1" type="ORF">GPNADHDJ_00188</name>
</gene>
<dbReference type="Proteomes" id="UP000515598">
    <property type="component" value="Chromosome"/>
</dbReference>
<name>A0AAX1I7N0_STEMA</name>
<protein>
    <recommendedName>
        <fullName evidence="3">AraC family transcriptional regulator</fullName>
    </recommendedName>
</protein>
<dbReference type="EMBL" id="CP060025">
    <property type="protein sequence ID" value="QNG76022.1"/>
    <property type="molecule type" value="Genomic_DNA"/>
</dbReference>
<evidence type="ECO:0000313" key="2">
    <source>
        <dbReference type="Proteomes" id="UP000515598"/>
    </source>
</evidence>
<sequence length="303" mass="33527">MALKEIPFYGEARLARMRASTSILPANRAVPYCLRSLSVGLWFECLRSRMGLSSAYALGQSISPERPGCHSNVWVKYAHAEHVPSQATQAAAEARYPGSRMVLCSPVWAALNVHEALGGCGESILMSLSAPVQLEVFSGASLRAGMFVRRDRRLREITEGLCGLGTLDSLAALVVMLRVAHEQGRRHDCFALGRALHDCLLLVGQDSPIQLIAEELFWYFSHFVLPFTGCRGVRIASSRRRLLLQHEVLSRLVLELEDSGFDYLPGMRHPLLRVVRNQQHAPSSRFFSPGVGPCSATSRQMAR</sequence>
<organism evidence="1 2">
    <name type="scientific">Stenotrophomonas maltophilia</name>
    <name type="common">Pseudomonas maltophilia</name>
    <name type="synonym">Xanthomonas maltophilia</name>
    <dbReference type="NCBI Taxonomy" id="40324"/>
    <lineage>
        <taxon>Bacteria</taxon>
        <taxon>Pseudomonadati</taxon>
        <taxon>Pseudomonadota</taxon>
        <taxon>Gammaproteobacteria</taxon>
        <taxon>Lysobacterales</taxon>
        <taxon>Lysobacteraceae</taxon>
        <taxon>Stenotrophomonas</taxon>
        <taxon>Stenotrophomonas maltophilia group</taxon>
    </lineage>
</organism>
<evidence type="ECO:0008006" key="3">
    <source>
        <dbReference type="Google" id="ProtNLM"/>
    </source>
</evidence>